<accession>I3DA04</accession>
<dbReference type="PATRIC" id="fig|1095749.3.peg.1568"/>
<dbReference type="AlphaFoldDB" id="I3DA04"/>
<evidence type="ECO:0000313" key="2">
    <source>
        <dbReference type="Proteomes" id="UP000006457"/>
    </source>
</evidence>
<proteinExistence type="predicted"/>
<reference evidence="1 2" key="1">
    <citation type="submission" date="2012-03" db="EMBL/GenBank/DDBJ databases">
        <authorList>
            <person name="Harkins D.M."/>
            <person name="Madupu R."/>
            <person name="Durkin A.S."/>
            <person name="Torralba M."/>
            <person name="Methe B."/>
            <person name="Sutton G.G."/>
            <person name="Nelson K.E."/>
        </authorList>
    </citation>
    <scope>NUCLEOTIDE SEQUENCE [LARGE SCALE GENOMIC DNA]</scope>
    <source>
        <strain evidence="1 2">CCUG 2042</strain>
    </source>
</reference>
<name>I3DA04_9PAST</name>
<evidence type="ECO:0000313" key="1">
    <source>
        <dbReference type="EMBL" id="EIJ68547.1"/>
    </source>
</evidence>
<sequence>MIYSHLTLDEMQALIKYRLQQIIENQILLDAKKAEIAHLEEKTERIKAVIAEQDKIIEYLERKQALLNQFKINE</sequence>
<gene>
    <name evidence="1" type="ORF">HMPREF1052_1653</name>
</gene>
<dbReference type="RefSeq" id="WP_005761152.1">
    <property type="nucleotide sequence ID" value="NZ_AJSX01000036.1"/>
</dbReference>
<dbReference type="EMBL" id="AJSX01000036">
    <property type="protein sequence ID" value="EIJ68547.1"/>
    <property type="molecule type" value="Genomic_DNA"/>
</dbReference>
<dbReference type="Proteomes" id="UP000006457">
    <property type="component" value="Unassembled WGS sequence"/>
</dbReference>
<keyword evidence="2" id="KW-1185">Reference proteome</keyword>
<protein>
    <submittedName>
        <fullName evidence="1">Uncharacterized protein</fullName>
    </submittedName>
</protein>
<organism evidence="1 2">
    <name type="scientific">Pasteurella bettyae CCUG 2042</name>
    <dbReference type="NCBI Taxonomy" id="1095749"/>
    <lineage>
        <taxon>Bacteria</taxon>
        <taxon>Pseudomonadati</taxon>
        <taxon>Pseudomonadota</taxon>
        <taxon>Gammaproteobacteria</taxon>
        <taxon>Pasteurellales</taxon>
        <taxon>Pasteurellaceae</taxon>
        <taxon>Pasteurella</taxon>
    </lineage>
</organism>
<comment type="caution">
    <text evidence="1">The sequence shown here is derived from an EMBL/GenBank/DDBJ whole genome shotgun (WGS) entry which is preliminary data.</text>
</comment>